<keyword evidence="2" id="KW-1185">Reference proteome</keyword>
<protein>
    <submittedName>
        <fullName evidence="1">Uncharacterized protein</fullName>
    </submittedName>
</protein>
<dbReference type="Proteomes" id="UP000298652">
    <property type="component" value="Chromosome 3"/>
</dbReference>
<name>A0A4U6VCF2_SETVI</name>
<gene>
    <name evidence="1" type="ORF">SEVIR_3G181900v2</name>
</gene>
<dbReference type="Gramene" id="TKW26342">
    <property type="protein sequence ID" value="TKW26342"/>
    <property type="gene ID" value="SEVIR_3G181900v2"/>
</dbReference>
<reference evidence="1" key="1">
    <citation type="submission" date="2019-03" db="EMBL/GenBank/DDBJ databases">
        <title>WGS assembly of Setaria viridis.</title>
        <authorList>
            <person name="Huang P."/>
            <person name="Jenkins J."/>
            <person name="Grimwood J."/>
            <person name="Barry K."/>
            <person name="Healey A."/>
            <person name="Mamidi S."/>
            <person name="Sreedasyam A."/>
            <person name="Shu S."/>
            <person name="Feldman M."/>
            <person name="Wu J."/>
            <person name="Yu Y."/>
            <person name="Chen C."/>
            <person name="Johnson J."/>
            <person name="Rokhsar D."/>
            <person name="Baxter I."/>
            <person name="Schmutz J."/>
            <person name="Brutnell T."/>
            <person name="Kellogg E."/>
        </authorList>
    </citation>
    <scope>NUCLEOTIDE SEQUENCE [LARGE SCALE GENOMIC DNA]</scope>
</reference>
<organism evidence="1 2">
    <name type="scientific">Setaria viridis</name>
    <name type="common">Green bristlegrass</name>
    <name type="synonym">Setaria italica subsp. viridis</name>
    <dbReference type="NCBI Taxonomy" id="4556"/>
    <lineage>
        <taxon>Eukaryota</taxon>
        <taxon>Viridiplantae</taxon>
        <taxon>Streptophyta</taxon>
        <taxon>Embryophyta</taxon>
        <taxon>Tracheophyta</taxon>
        <taxon>Spermatophyta</taxon>
        <taxon>Magnoliopsida</taxon>
        <taxon>Liliopsida</taxon>
        <taxon>Poales</taxon>
        <taxon>Poaceae</taxon>
        <taxon>PACMAD clade</taxon>
        <taxon>Panicoideae</taxon>
        <taxon>Panicodae</taxon>
        <taxon>Paniceae</taxon>
        <taxon>Cenchrinae</taxon>
        <taxon>Setaria</taxon>
    </lineage>
</organism>
<dbReference type="AlphaFoldDB" id="A0A4U6VCF2"/>
<evidence type="ECO:0000313" key="2">
    <source>
        <dbReference type="Proteomes" id="UP000298652"/>
    </source>
</evidence>
<sequence>MRSRAHGGLLSFLSPLLHPSVPRPMEAMGEDSYNFSGLHISCPPPLPPLSACPPFTSLLHFLASRRSVTPQPPCRRYGLAGTVDGGRKSPTIPFPIPACLFLSPGFDVSALVVAIINLRCFNGDCDAIRTTYF</sequence>
<evidence type="ECO:0000313" key="1">
    <source>
        <dbReference type="EMBL" id="TKW26342.1"/>
    </source>
</evidence>
<proteinExistence type="predicted"/>
<accession>A0A4U6VCF2</accession>
<dbReference type="EMBL" id="CM016554">
    <property type="protein sequence ID" value="TKW26342.1"/>
    <property type="molecule type" value="Genomic_DNA"/>
</dbReference>